<comment type="caution">
    <text evidence="2">The sequence shown here is derived from an EMBL/GenBank/DDBJ whole genome shotgun (WGS) entry which is preliminary data.</text>
</comment>
<evidence type="ECO:0000313" key="2">
    <source>
        <dbReference type="EMBL" id="KAJ1161646.1"/>
    </source>
</evidence>
<gene>
    <name evidence="2" type="ORF">NDU88_002130</name>
</gene>
<dbReference type="Proteomes" id="UP001066276">
    <property type="component" value="Chromosome 4_2"/>
</dbReference>
<proteinExistence type="predicted"/>
<reference evidence="2" key="1">
    <citation type="journal article" date="2022" name="bioRxiv">
        <title>Sequencing and chromosome-scale assembly of the giantPleurodeles waltlgenome.</title>
        <authorList>
            <person name="Brown T."/>
            <person name="Elewa A."/>
            <person name="Iarovenko S."/>
            <person name="Subramanian E."/>
            <person name="Araus A.J."/>
            <person name="Petzold A."/>
            <person name="Susuki M."/>
            <person name="Suzuki K.-i.T."/>
            <person name="Hayashi T."/>
            <person name="Toyoda A."/>
            <person name="Oliveira C."/>
            <person name="Osipova E."/>
            <person name="Leigh N.D."/>
            <person name="Simon A."/>
            <person name="Yun M.H."/>
        </authorList>
    </citation>
    <scope>NUCLEOTIDE SEQUENCE</scope>
    <source>
        <strain evidence="2">20211129_DDA</strain>
        <tissue evidence="2">Liver</tissue>
    </source>
</reference>
<protein>
    <submittedName>
        <fullName evidence="2">Uncharacterized protein</fullName>
    </submittedName>
</protein>
<organism evidence="2 3">
    <name type="scientific">Pleurodeles waltl</name>
    <name type="common">Iberian ribbed newt</name>
    <dbReference type="NCBI Taxonomy" id="8319"/>
    <lineage>
        <taxon>Eukaryota</taxon>
        <taxon>Metazoa</taxon>
        <taxon>Chordata</taxon>
        <taxon>Craniata</taxon>
        <taxon>Vertebrata</taxon>
        <taxon>Euteleostomi</taxon>
        <taxon>Amphibia</taxon>
        <taxon>Batrachia</taxon>
        <taxon>Caudata</taxon>
        <taxon>Salamandroidea</taxon>
        <taxon>Salamandridae</taxon>
        <taxon>Pleurodelinae</taxon>
        <taxon>Pleurodeles</taxon>
    </lineage>
</organism>
<dbReference type="EMBL" id="JANPWB010000008">
    <property type="protein sequence ID" value="KAJ1161646.1"/>
    <property type="molecule type" value="Genomic_DNA"/>
</dbReference>
<accession>A0AAV7S9J2</accession>
<keyword evidence="3" id="KW-1185">Reference proteome</keyword>
<evidence type="ECO:0000256" key="1">
    <source>
        <dbReference type="SAM" id="MobiDB-lite"/>
    </source>
</evidence>
<name>A0AAV7S9J2_PLEWA</name>
<evidence type="ECO:0000313" key="3">
    <source>
        <dbReference type="Proteomes" id="UP001066276"/>
    </source>
</evidence>
<dbReference type="AlphaFoldDB" id="A0AAV7S9J2"/>
<feature type="region of interest" description="Disordered" evidence="1">
    <location>
        <begin position="74"/>
        <end position="111"/>
    </location>
</feature>
<sequence>MSFFWLRRSLIHRVTQHGPEEGGIRRALVQLYGCCCYHCSASKSTIDTYHWYACLAAPLLRRPACRALLTGLPLGLPRSPGPAELSDQRRTQRSSVLRAPRLETRAPLASQ</sequence>